<evidence type="ECO:0000256" key="1">
    <source>
        <dbReference type="ARBA" id="ARBA00007665"/>
    </source>
</evidence>
<evidence type="ECO:0000259" key="3">
    <source>
        <dbReference type="Pfam" id="PF01205"/>
    </source>
</evidence>
<dbReference type="EMBL" id="JAACJM010000085">
    <property type="protein sequence ID" value="KAF5348655.1"/>
    <property type="molecule type" value="Genomic_DNA"/>
</dbReference>
<dbReference type="Pfam" id="PF01205">
    <property type="entry name" value="Impact_N"/>
    <property type="match status" value="1"/>
</dbReference>
<evidence type="ECO:0000256" key="2">
    <source>
        <dbReference type="SAM" id="MobiDB-lite"/>
    </source>
</evidence>
<dbReference type="InterPro" id="IPR001498">
    <property type="entry name" value="Impact_N"/>
</dbReference>
<dbReference type="InterPro" id="IPR023582">
    <property type="entry name" value="Impact"/>
</dbReference>
<proteinExistence type="inferred from homology"/>
<feature type="compositionally biased region" description="Basic and acidic residues" evidence="2">
    <location>
        <begin position="189"/>
        <end position="203"/>
    </location>
</feature>
<dbReference type="PROSITE" id="PS00910">
    <property type="entry name" value="UPF0029"/>
    <property type="match status" value="1"/>
</dbReference>
<keyword evidence="5" id="KW-1185">Reference proteome</keyword>
<dbReference type="OrthoDB" id="69641at2759"/>
<dbReference type="GO" id="GO:0005737">
    <property type="term" value="C:cytoplasm"/>
    <property type="evidence" value="ECO:0007669"/>
    <property type="project" value="TreeGrafter"/>
</dbReference>
<comment type="caution">
    <text evidence="4">The sequence shown here is derived from an EMBL/GenBank/DDBJ whole genome shotgun (WGS) entry which is preliminary data.</text>
</comment>
<dbReference type="InterPro" id="IPR036956">
    <property type="entry name" value="Impact_N_sf"/>
</dbReference>
<sequence>MTSSNTSQTSLDSFKFLKGSRPIEAVATSQEIRDRGSTFVANIFNASSPEATKAKVDYLRNVTHSSKRATHEISAWRCMTLKEGRTGLAGPDDFELKSGFSDDGEQWAGSRILKVMESLSILDAVVVVSRWYGGIMLGPARFNHIETCASEVCRSFKKSEELKEAITMLSTLDDILTQLRCDLAALSGDEERATNETPSKKPDYPAWTPEDLPKAKRLITARERAIATVKKMIAKRREASLDAAS</sequence>
<organism evidence="4 5">
    <name type="scientific">Tetrapyrgos nigripes</name>
    <dbReference type="NCBI Taxonomy" id="182062"/>
    <lineage>
        <taxon>Eukaryota</taxon>
        <taxon>Fungi</taxon>
        <taxon>Dikarya</taxon>
        <taxon>Basidiomycota</taxon>
        <taxon>Agaricomycotina</taxon>
        <taxon>Agaricomycetes</taxon>
        <taxon>Agaricomycetidae</taxon>
        <taxon>Agaricales</taxon>
        <taxon>Marasmiineae</taxon>
        <taxon>Marasmiaceae</taxon>
        <taxon>Tetrapyrgos</taxon>
    </lineage>
</organism>
<feature type="region of interest" description="Disordered" evidence="2">
    <location>
        <begin position="189"/>
        <end position="210"/>
    </location>
</feature>
<dbReference type="PANTHER" id="PTHR16301:SF25">
    <property type="entry name" value="PROTEIN IMPACT"/>
    <property type="match status" value="1"/>
</dbReference>
<evidence type="ECO:0000313" key="5">
    <source>
        <dbReference type="Proteomes" id="UP000559256"/>
    </source>
</evidence>
<dbReference type="GO" id="GO:0140469">
    <property type="term" value="P:GCN2-mediated signaling"/>
    <property type="evidence" value="ECO:0007669"/>
    <property type="project" value="TreeGrafter"/>
</dbReference>
<dbReference type="GO" id="GO:0006446">
    <property type="term" value="P:regulation of translational initiation"/>
    <property type="evidence" value="ECO:0007669"/>
    <property type="project" value="TreeGrafter"/>
</dbReference>
<gene>
    <name evidence="4" type="ORF">D9758_006781</name>
</gene>
<feature type="domain" description="Impact N-terminal" evidence="3">
    <location>
        <begin position="35"/>
        <end position="152"/>
    </location>
</feature>
<protein>
    <recommendedName>
        <fullName evidence="3">Impact N-terminal domain-containing protein</fullName>
    </recommendedName>
</protein>
<dbReference type="AlphaFoldDB" id="A0A8H5FT22"/>
<dbReference type="Gene3D" id="3.30.230.30">
    <property type="entry name" value="Impact, N-terminal domain"/>
    <property type="match status" value="1"/>
</dbReference>
<dbReference type="Proteomes" id="UP000559256">
    <property type="component" value="Unassembled WGS sequence"/>
</dbReference>
<dbReference type="InterPro" id="IPR020568">
    <property type="entry name" value="Ribosomal_Su5_D2-typ_SF"/>
</dbReference>
<dbReference type="InterPro" id="IPR020569">
    <property type="entry name" value="UPF0029_Impact_CS"/>
</dbReference>
<reference evidence="4 5" key="1">
    <citation type="journal article" date="2020" name="ISME J.">
        <title>Uncovering the hidden diversity of litter-decomposition mechanisms in mushroom-forming fungi.</title>
        <authorList>
            <person name="Floudas D."/>
            <person name="Bentzer J."/>
            <person name="Ahren D."/>
            <person name="Johansson T."/>
            <person name="Persson P."/>
            <person name="Tunlid A."/>
        </authorList>
    </citation>
    <scope>NUCLEOTIDE SEQUENCE [LARGE SCALE GENOMIC DNA]</scope>
    <source>
        <strain evidence="4 5">CBS 291.85</strain>
    </source>
</reference>
<accession>A0A8H5FT22</accession>
<dbReference type="SUPFAM" id="SSF54211">
    <property type="entry name" value="Ribosomal protein S5 domain 2-like"/>
    <property type="match status" value="1"/>
</dbReference>
<name>A0A8H5FT22_9AGAR</name>
<evidence type="ECO:0000313" key="4">
    <source>
        <dbReference type="EMBL" id="KAF5348655.1"/>
    </source>
</evidence>
<comment type="similarity">
    <text evidence="1">Belongs to the IMPACT family.</text>
</comment>
<dbReference type="PANTHER" id="PTHR16301">
    <property type="entry name" value="IMPACT-RELATED"/>
    <property type="match status" value="1"/>
</dbReference>